<accession>A0ABU4S159</accession>
<keyword evidence="4" id="KW-1185">Reference proteome</keyword>
<evidence type="ECO:0000313" key="4">
    <source>
        <dbReference type="Proteomes" id="UP001273505"/>
    </source>
</evidence>
<comment type="caution">
    <text evidence="3">The sequence shown here is derived from an EMBL/GenBank/DDBJ whole genome shotgun (WGS) entry which is preliminary data.</text>
</comment>
<reference evidence="3 4" key="1">
    <citation type="submission" date="2023-11" db="EMBL/GenBank/DDBJ databases">
        <title>Gilvimarinus fulvus sp. nov., isolated from the surface of Kelp.</title>
        <authorList>
            <person name="Sun Y.Y."/>
            <person name="Gong Y."/>
            <person name="Du Z.J."/>
        </authorList>
    </citation>
    <scope>NUCLEOTIDE SEQUENCE [LARGE SCALE GENOMIC DNA]</scope>
    <source>
        <strain evidence="3 4">SDUM040013</strain>
    </source>
</reference>
<feature type="domain" description="CAAX prenyl protease 2/Lysostaphin resistance protein A-like" evidence="2">
    <location>
        <begin position="113"/>
        <end position="208"/>
    </location>
</feature>
<feature type="transmembrane region" description="Helical" evidence="1">
    <location>
        <begin position="170"/>
        <end position="189"/>
    </location>
</feature>
<feature type="transmembrane region" description="Helical" evidence="1">
    <location>
        <begin position="74"/>
        <end position="96"/>
    </location>
</feature>
<keyword evidence="3" id="KW-0378">Hydrolase</keyword>
<organism evidence="3 4">
    <name type="scientific">Gilvimarinus gilvus</name>
    <dbReference type="NCBI Taxonomy" id="3058038"/>
    <lineage>
        <taxon>Bacteria</taxon>
        <taxon>Pseudomonadati</taxon>
        <taxon>Pseudomonadota</taxon>
        <taxon>Gammaproteobacteria</taxon>
        <taxon>Cellvibrionales</taxon>
        <taxon>Cellvibrionaceae</taxon>
        <taxon>Gilvimarinus</taxon>
    </lineage>
</organism>
<dbReference type="EC" id="3.4.-.-" evidence="3"/>
<dbReference type="Pfam" id="PF02517">
    <property type="entry name" value="Rce1-like"/>
    <property type="match status" value="1"/>
</dbReference>
<dbReference type="InterPro" id="IPR003675">
    <property type="entry name" value="Rce1/LyrA-like_dom"/>
</dbReference>
<dbReference type="InterPro" id="IPR042150">
    <property type="entry name" value="MmRce1-like"/>
</dbReference>
<dbReference type="PANTHER" id="PTHR35797">
    <property type="entry name" value="PROTEASE-RELATED"/>
    <property type="match status" value="1"/>
</dbReference>
<proteinExistence type="predicted"/>
<feature type="transmembrane region" description="Helical" evidence="1">
    <location>
        <begin position="34"/>
        <end position="53"/>
    </location>
</feature>
<feature type="transmembrane region" description="Helical" evidence="1">
    <location>
        <begin position="12"/>
        <end position="28"/>
    </location>
</feature>
<keyword evidence="1" id="KW-0812">Transmembrane</keyword>
<sequence>MQKTTVNQRITAIYLLTTIVAMVVTTQLGAKSGFMPIVLLGVISPMLLAMAFCRCEGGWSAVARLFAKPNGFRFTAFALTCAAFLPAALMLISIYIDTGHIPTVDYGIMLQKLPILLVLMAGEEFGWRRYAFARLSERYSFTFSAVLVAVVWWLWHFPGYLIGMGTPEEMSFGLFGLMVLPGGILLAFLYRWTKNIYLVILAHVSSNMAFSGLPLLPEITGDCTAFVIYTGLLWLLVLPLLLQRKYWKSAYTISHA</sequence>
<dbReference type="Proteomes" id="UP001273505">
    <property type="component" value="Unassembled WGS sequence"/>
</dbReference>
<gene>
    <name evidence="3" type="ORF">SCD92_16185</name>
</gene>
<evidence type="ECO:0000313" key="3">
    <source>
        <dbReference type="EMBL" id="MDX6850915.1"/>
    </source>
</evidence>
<name>A0ABU4S159_9GAMM</name>
<dbReference type="EMBL" id="JAXAFO010000034">
    <property type="protein sequence ID" value="MDX6850915.1"/>
    <property type="molecule type" value="Genomic_DNA"/>
</dbReference>
<feature type="transmembrane region" description="Helical" evidence="1">
    <location>
        <begin position="225"/>
        <end position="242"/>
    </location>
</feature>
<dbReference type="GO" id="GO:0016787">
    <property type="term" value="F:hydrolase activity"/>
    <property type="evidence" value="ECO:0007669"/>
    <property type="project" value="UniProtKB-KW"/>
</dbReference>
<protein>
    <submittedName>
        <fullName evidence="3">CPBP family intramembrane glutamic endopeptidase</fullName>
        <ecNumber evidence="3">3.4.-.-</ecNumber>
    </submittedName>
</protein>
<dbReference type="PANTHER" id="PTHR35797:SF1">
    <property type="entry name" value="PROTEASE"/>
    <property type="match status" value="1"/>
</dbReference>
<keyword evidence="1" id="KW-1133">Transmembrane helix</keyword>
<feature type="transmembrane region" description="Helical" evidence="1">
    <location>
        <begin position="196"/>
        <end position="213"/>
    </location>
</feature>
<evidence type="ECO:0000256" key="1">
    <source>
        <dbReference type="SAM" id="Phobius"/>
    </source>
</evidence>
<keyword evidence="1" id="KW-0472">Membrane</keyword>
<dbReference type="RefSeq" id="WP_302723361.1">
    <property type="nucleotide sequence ID" value="NZ_JAULRU010000610.1"/>
</dbReference>
<feature type="transmembrane region" description="Helical" evidence="1">
    <location>
        <begin position="139"/>
        <end position="158"/>
    </location>
</feature>
<feature type="transmembrane region" description="Helical" evidence="1">
    <location>
        <begin position="108"/>
        <end position="127"/>
    </location>
</feature>
<evidence type="ECO:0000259" key="2">
    <source>
        <dbReference type="Pfam" id="PF02517"/>
    </source>
</evidence>